<evidence type="ECO:0000313" key="1">
    <source>
        <dbReference type="EMBL" id="GLJ95713.1"/>
    </source>
</evidence>
<keyword evidence="2" id="KW-1185">Reference proteome</keyword>
<dbReference type="Proteomes" id="UP001142291">
    <property type="component" value="Unassembled WGS sequence"/>
</dbReference>
<name>A0A9W6HNF3_9MICO</name>
<organism evidence="1 2">
    <name type="scientific">Microbacterium dextranolyticum</name>
    <dbReference type="NCBI Taxonomy" id="36806"/>
    <lineage>
        <taxon>Bacteria</taxon>
        <taxon>Bacillati</taxon>
        <taxon>Actinomycetota</taxon>
        <taxon>Actinomycetes</taxon>
        <taxon>Micrococcales</taxon>
        <taxon>Microbacteriaceae</taxon>
        <taxon>Microbacterium</taxon>
    </lineage>
</organism>
<protein>
    <submittedName>
        <fullName evidence="1">Uncharacterized protein</fullName>
    </submittedName>
</protein>
<gene>
    <name evidence="1" type="ORF">GCM10017591_17760</name>
</gene>
<dbReference type="EMBL" id="BSER01000009">
    <property type="protein sequence ID" value="GLJ95713.1"/>
    <property type="molecule type" value="Genomic_DNA"/>
</dbReference>
<comment type="caution">
    <text evidence="1">The sequence shown here is derived from an EMBL/GenBank/DDBJ whole genome shotgun (WGS) entry which is preliminary data.</text>
</comment>
<accession>A0A9W6HNF3</accession>
<dbReference type="AlphaFoldDB" id="A0A9W6HNF3"/>
<evidence type="ECO:0000313" key="2">
    <source>
        <dbReference type="Proteomes" id="UP001142291"/>
    </source>
</evidence>
<reference evidence="1" key="1">
    <citation type="journal article" date="2014" name="Int. J. Syst. Evol. Microbiol.">
        <title>Complete genome sequence of Corynebacterium casei LMG S-19264T (=DSM 44701T), isolated from a smear-ripened cheese.</title>
        <authorList>
            <consortium name="US DOE Joint Genome Institute (JGI-PGF)"/>
            <person name="Walter F."/>
            <person name="Albersmeier A."/>
            <person name="Kalinowski J."/>
            <person name="Ruckert C."/>
        </authorList>
    </citation>
    <scope>NUCLEOTIDE SEQUENCE</scope>
    <source>
        <strain evidence="1">VKM Ac-1940</strain>
    </source>
</reference>
<sequence>MCRASNDPRGGYRCDTHIAQRAARAFNHFDAVYNRTDMTPSARRRSLDAAAERIRRADAEIRARAGEYAVRFTSTGDAAHAERAKRVRDALPDEWYEAVELGGRRDPRSSDEFAAQVAEYDLRALDGCHPSAQEEEKFHYDCCAFFGNHNNGLESSIPEDFAASGNTFRRNVDHAALAHEIARIRVGIDYGDPTYTDEPALTFTPTRDISRDELEKRAKEWLDMTEGEARAHGLPSIWLTPRKNPRKNTVQEIAVAMFPRGAITLADRKDWNIG</sequence>
<reference evidence="1" key="2">
    <citation type="submission" date="2023-01" db="EMBL/GenBank/DDBJ databases">
        <authorList>
            <person name="Sun Q."/>
            <person name="Evtushenko L."/>
        </authorList>
    </citation>
    <scope>NUCLEOTIDE SEQUENCE</scope>
    <source>
        <strain evidence="1">VKM Ac-1940</strain>
    </source>
</reference>
<proteinExistence type="predicted"/>